<keyword evidence="3 4" id="KW-0574">Periplasm</keyword>
<dbReference type="NCBIfam" id="NF008143">
    <property type="entry name" value="PRK10894.1"/>
    <property type="match status" value="1"/>
</dbReference>
<name>A0ABU4SH81_9GAMM</name>
<dbReference type="InterPro" id="IPR014340">
    <property type="entry name" value="LptA"/>
</dbReference>
<feature type="signal peptide" evidence="4">
    <location>
        <begin position="1"/>
        <end position="27"/>
    </location>
</feature>
<evidence type="ECO:0000313" key="7">
    <source>
        <dbReference type="EMBL" id="MDX7998006.1"/>
    </source>
</evidence>
<organism evidence="7 8">
    <name type="scientific">Xenorhabdus littoralis</name>
    <dbReference type="NCBI Taxonomy" id="2582835"/>
    <lineage>
        <taxon>Bacteria</taxon>
        <taxon>Pseudomonadati</taxon>
        <taxon>Pseudomonadota</taxon>
        <taxon>Gammaproteobacteria</taxon>
        <taxon>Enterobacterales</taxon>
        <taxon>Morganellaceae</taxon>
        <taxon>Xenorhabdus</taxon>
    </lineage>
</organism>
<gene>
    <name evidence="4 7" type="primary">lptA</name>
    <name evidence="7" type="ORF">FE394_02040</name>
</gene>
<evidence type="ECO:0000256" key="4">
    <source>
        <dbReference type="HAMAP-Rule" id="MF_01914"/>
    </source>
</evidence>
<comment type="subcellular location">
    <subcellularLocation>
        <location evidence="4">Periplasm</location>
    </subcellularLocation>
</comment>
<dbReference type="HAMAP" id="MF_01914">
    <property type="entry name" value="LPS_assembly_LptA"/>
    <property type="match status" value="1"/>
</dbReference>
<feature type="compositionally biased region" description="Polar residues" evidence="5">
    <location>
        <begin position="166"/>
        <end position="179"/>
    </location>
</feature>
<dbReference type="InterPro" id="IPR005653">
    <property type="entry name" value="OstA-like_N"/>
</dbReference>
<proteinExistence type="inferred from homology"/>
<keyword evidence="8" id="KW-1185">Reference proteome</keyword>
<evidence type="ECO:0000256" key="1">
    <source>
        <dbReference type="ARBA" id="ARBA00022448"/>
    </source>
</evidence>
<comment type="subunit">
    <text evidence="4">Component of the lipopolysaccharide transport and assembly complex.</text>
</comment>
<evidence type="ECO:0000256" key="5">
    <source>
        <dbReference type="SAM" id="MobiDB-lite"/>
    </source>
</evidence>
<dbReference type="EMBL" id="VCDP01000005">
    <property type="protein sequence ID" value="MDX7998006.1"/>
    <property type="molecule type" value="Genomic_DNA"/>
</dbReference>
<evidence type="ECO:0000256" key="2">
    <source>
        <dbReference type="ARBA" id="ARBA00022729"/>
    </source>
</evidence>
<evidence type="ECO:0000256" key="3">
    <source>
        <dbReference type="ARBA" id="ARBA00022764"/>
    </source>
</evidence>
<dbReference type="NCBIfam" id="TIGR03002">
    <property type="entry name" value="outer_YhbN_LptA"/>
    <property type="match status" value="1"/>
</dbReference>
<feature type="compositionally biased region" description="Basic and acidic residues" evidence="5">
    <location>
        <begin position="180"/>
        <end position="196"/>
    </location>
</feature>
<feature type="region of interest" description="Disordered" evidence="5">
    <location>
        <begin position="166"/>
        <end position="196"/>
    </location>
</feature>
<keyword evidence="1 4" id="KW-0813">Transport</keyword>
<dbReference type="Pfam" id="PF03968">
    <property type="entry name" value="LptD_N"/>
    <property type="match status" value="1"/>
</dbReference>
<comment type="caution">
    <text evidence="7">The sequence shown here is derived from an EMBL/GenBank/DDBJ whole genome shotgun (WGS) entry which is preliminary data.</text>
</comment>
<keyword evidence="2 4" id="KW-0732">Signal</keyword>
<dbReference type="Gene3D" id="2.60.450.10">
    <property type="entry name" value="Lipopolysaccharide (LPS) transport protein A like domain"/>
    <property type="match status" value="1"/>
</dbReference>
<comment type="function">
    <text evidence="4">Involved in the assembly of lipopolysaccharide (LPS). Required for the translocation of LPS from the inner membrane to the outer membrane. May form a bridge between the inner membrane and the outer membrane, via interactions with LptC and LptD, thereby facilitating LPS transfer across the periplasm.</text>
</comment>
<evidence type="ECO:0000313" key="8">
    <source>
        <dbReference type="Proteomes" id="UP001271640"/>
    </source>
</evidence>
<evidence type="ECO:0000259" key="6">
    <source>
        <dbReference type="Pfam" id="PF03968"/>
    </source>
</evidence>
<dbReference type="PANTHER" id="PTHR36504">
    <property type="entry name" value="LIPOPOLYSACCHARIDE EXPORT SYSTEM PROTEIN LPTA"/>
    <property type="match status" value="1"/>
</dbReference>
<comment type="similarity">
    <text evidence="4">Belongs to the LptA family.</text>
</comment>
<feature type="chain" id="PRO_5044932766" description="Lipopolysaccharide export system protein LptA" evidence="4">
    <location>
        <begin position="28"/>
        <end position="196"/>
    </location>
</feature>
<dbReference type="Proteomes" id="UP001271640">
    <property type="component" value="Unassembled WGS sequence"/>
</dbReference>
<dbReference type="RefSeq" id="WP_319924737.1">
    <property type="nucleotide sequence ID" value="NZ_VCDP01000005.1"/>
</dbReference>
<reference evidence="8" key="1">
    <citation type="journal article" date="2024" name="Toxins">
        <title>Genome Sequence Analysis of Native Xenorhabdus Strains Isolated from Entomopathogenic Nematodes in Argentina.</title>
        <authorList>
            <person name="Palma L."/>
            <person name="Frizzo L."/>
            <person name="Kaiser S."/>
            <person name="Berry C."/>
            <person name="Caballero P."/>
            <person name="Bode H.B."/>
            <person name="Del Valle E.E."/>
        </authorList>
    </citation>
    <scope>NUCLEOTIDE SEQUENCE [LARGE SCALE GENOMIC DNA]</scope>
    <source>
        <strain evidence="8">Reich</strain>
    </source>
</reference>
<dbReference type="InterPro" id="IPR052037">
    <property type="entry name" value="LPS_export_LptA"/>
</dbReference>
<dbReference type="PANTHER" id="PTHR36504:SF1">
    <property type="entry name" value="LIPOPOLYSACCHARIDE EXPORT SYSTEM PROTEIN LPTA"/>
    <property type="match status" value="1"/>
</dbReference>
<sequence precursor="true">MNNLIRNTVIASTLFSTLFAVSLPALALKEDSKKPITIDSSRQSLDLTGNVATFTDNVIVKQGSIDIRADKVVVTRPEGDSKKTVIEAYGNPATFYQMLDDGKPIKGHSSKMRYEMDKELITLTDNAYLEQLDSNIKGDRITYLVPTQQMEAFSDKGKRVTTVLLPSQLQEKGSSAQGTDTHKADVQKTDVQKKSK</sequence>
<accession>A0ABU4SH81</accession>
<feature type="domain" description="Organic solvent tolerance-like N-terminal" evidence="6">
    <location>
        <begin position="37"/>
        <end position="148"/>
    </location>
</feature>
<protein>
    <recommendedName>
        <fullName evidence="4">Lipopolysaccharide export system protein LptA</fullName>
    </recommendedName>
</protein>